<dbReference type="Gene3D" id="3.90.550.20">
    <property type="match status" value="1"/>
</dbReference>
<name>A0ABT2ZYQ4_9RHOB</name>
<reference evidence="2 3" key="1">
    <citation type="submission" date="2022-10" db="EMBL/GenBank/DDBJ databases">
        <title>Sinirhodobacter sp. nov., isolated from ocean surface sediments.</title>
        <authorList>
            <person name="He W."/>
            <person name="Wang L."/>
            <person name="Zhang D.-F."/>
        </authorList>
    </citation>
    <scope>NUCLEOTIDE SEQUENCE [LARGE SCALE GENOMIC DNA]</scope>
    <source>
        <strain evidence="2 3">WL0115</strain>
    </source>
</reference>
<dbReference type="SUPFAM" id="SSF53448">
    <property type="entry name" value="Nucleotide-diphospho-sugar transferases"/>
    <property type="match status" value="1"/>
</dbReference>
<gene>
    <name evidence="2" type="ORF">OE699_07970</name>
</gene>
<feature type="compositionally biased region" description="Basic residues" evidence="1">
    <location>
        <begin position="278"/>
        <end position="287"/>
    </location>
</feature>
<sequence length="287" mass="32967">MRVASFWHGGPLSFFEIACIKSFIDAGVDYTLFVRESVENIPSGIEIIESKEIYDGDIETLGDERFNAGVYSDIFRAHLLKKTDYVWVDTDVVCINPSILENEYCFGANRRKKTINNCVLRLPKYSPALQLAINFYEAPVPIPHWWRKEKLKPLLNRYRAGDIPTLTSLPWTTTGPGILSWALRTTGEISRGQHWHRFYKYESALNHEFLQSDKPVEFYEDATTNMVHLYGSTKIHVRDHFGGIPPKSSYLALVCNRHGVDPRDFPIPAANTSDRPKPYTRSRRQTP</sequence>
<dbReference type="InterPro" id="IPR029044">
    <property type="entry name" value="Nucleotide-diphossugar_trans"/>
</dbReference>
<evidence type="ECO:0008006" key="4">
    <source>
        <dbReference type="Google" id="ProtNLM"/>
    </source>
</evidence>
<accession>A0ABT2ZYQ4</accession>
<protein>
    <recommendedName>
        <fullName evidence="4">Alpha 1,4-glycosyltransferase</fullName>
    </recommendedName>
</protein>
<evidence type="ECO:0000313" key="3">
    <source>
        <dbReference type="Proteomes" id="UP001526166"/>
    </source>
</evidence>
<evidence type="ECO:0000313" key="2">
    <source>
        <dbReference type="EMBL" id="MCV2878788.1"/>
    </source>
</evidence>
<dbReference type="EMBL" id="JAOWKW010000005">
    <property type="protein sequence ID" value="MCV2878788.1"/>
    <property type="molecule type" value="Genomic_DNA"/>
</dbReference>
<dbReference type="Proteomes" id="UP001526166">
    <property type="component" value="Unassembled WGS sequence"/>
</dbReference>
<keyword evidence="3" id="KW-1185">Reference proteome</keyword>
<dbReference type="RefSeq" id="WP_263847642.1">
    <property type="nucleotide sequence ID" value="NZ_JAOWKW010000005.1"/>
</dbReference>
<organism evidence="2 3">
    <name type="scientific">Sedimentimonas flavescens</name>
    <dbReference type="NCBI Taxonomy" id="2851012"/>
    <lineage>
        <taxon>Bacteria</taxon>
        <taxon>Pseudomonadati</taxon>
        <taxon>Pseudomonadota</taxon>
        <taxon>Alphaproteobacteria</taxon>
        <taxon>Rhodobacterales</taxon>
        <taxon>Rhodobacter group</taxon>
        <taxon>Sedimentimonas</taxon>
    </lineage>
</organism>
<comment type="caution">
    <text evidence="2">The sequence shown here is derived from an EMBL/GenBank/DDBJ whole genome shotgun (WGS) entry which is preliminary data.</text>
</comment>
<proteinExistence type="predicted"/>
<feature type="region of interest" description="Disordered" evidence="1">
    <location>
        <begin position="264"/>
        <end position="287"/>
    </location>
</feature>
<evidence type="ECO:0000256" key="1">
    <source>
        <dbReference type="SAM" id="MobiDB-lite"/>
    </source>
</evidence>